<name>A0AAD6IRA7_DREDA</name>
<comment type="caution">
    <text evidence="2">The sequence shown here is derived from an EMBL/GenBank/DDBJ whole genome shotgun (WGS) entry which is preliminary data.</text>
</comment>
<protein>
    <submittedName>
        <fullName evidence="2">Uncharacterized protein</fullName>
    </submittedName>
</protein>
<dbReference type="EMBL" id="JAQGDS010000015">
    <property type="protein sequence ID" value="KAJ6256110.1"/>
    <property type="molecule type" value="Genomic_DNA"/>
</dbReference>
<evidence type="ECO:0000313" key="3">
    <source>
        <dbReference type="Proteomes" id="UP001221413"/>
    </source>
</evidence>
<dbReference type="Proteomes" id="UP001221413">
    <property type="component" value="Unassembled WGS sequence"/>
</dbReference>
<organism evidence="2 3">
    <name type="scientific">Drechslerella dactyloides</name>
    <name type="common">Nematode-trapping fungus</name>
    <name type="synonym">Arthrobotrys dactyloides</name>
    <dbReference type="NCBI Taxonomy" id="74499"/>
    <lineage>
        <taxon>Eukaryota</taxon>
        <taxon>Fungi</taxon>
        <taxon>Dikarya</taxon>
        <taxon>Ascomycota</taxon>
        <taxon>Pezizomycotina</taxon>
        <taxon>Orbiliomycetes</taxon>
        <taxon>Orbiliales</taxon>
        <taxon>Orbiliaceae</taxon>
        <taxon>Drechslerella</taxon>
    </lineage>
</organism>
<proteinExistence type="predicted"/>
<evidence type="ECO:0000256" key="1">
    <source>
        <dbReference type="SAM" id="MobiDB-lite"/>
    </source>
</evidence>
<reference evidence="2" key="1">
    <citation type="submission" date="2023-01" db="EMBL/GenBank/DDBJ databases">
        <title>The chitinases involved in constricting ring structure development in the nematode-trapping fungus Drechslerella dactyloides.</title>
        <authorList>
            <person name="Wang R."/>
            <person name="Zhang L."/>
            <person name="Tang P."/>
            <person name="Li S."/>
            <person name="Liang L."/>
        </authorList>
    </citation>
    <scope>NUCLEOTIDE SEQUENCE</scope>
    <source>
        <strain evidence="2">YMF1.00031</strain>
    </source>
</reference>
<accession>A0AAD6IRA7</accession>
<feature type="compositionally biased region" description="Low complexity" evidence="1">
    <location>
        <begin position="1"/>
        <end position="24"/>
    </location>
</feature>
<dbReference type="AlphaFoldDB" id="A0AAD6IRA7"/>
<feature type="region of interest" description="Disordered" evidence="1">
    <location>
        <begin position="1"/>
        <end position="26"/>
    </location>
</feature>
<sequence length="111" mass="12460">MATPRQQMTKRTTTPTRPAARAQRVPGGWEWKKQAGGAGAVVRSLPAKTPRRRTFSRVLAKLARKWSGQLSNLSADCLPPRFPLPPTRCFTRCFTKDLVQAVRQLCARTKK</sequence>
<keyword evidence="3" id="KW-1185">Reference proteome</keyword>
<gene>
    <name evidence="2" type="ORF">Dda_9202</name>
</gene>
<evidence type="ECO:0000313" key="2">
    <source>
        <dbReference type="EMBL" id="KAJ6256110.1"/>
    </source>
</evidence>